<dbReference type="EMBL" id="CAIIXF020000008">
    <property type="protein sequence ID" value="CAH1791091.1"/>
    <property type="molecule type" value="Genomic_DNA"/>
</dbReference>
<accession>A0A8S4PCD5</accession>
<evidence type="ECO:0000313" key="2">
    <source>
        <dbReference type="Proteomes" id="UP000749559"/>
    </source>
</evidence>
<dbReference type="InterPro" id="IPR043136">
    <property type="entry name" value="B30.2/SPRY_sf"/>
</dbReference>
<organism evidence="1 2">
    <name type="scientific">Owenia fusiformis</name>
    <name type="common">Polychaete worm</name>
    <dbReference type="NCBI Taxonomy" id="6347"/>
    <lineage>
        <taxon>Eukaryota</taxon>
        <taxon>Metazoa</taxon>
        <taxon>Spiralia</taxon>
        <taxon>Lophotrochozoa</taxon>
        <taxon>Annelida</taxon>
        <taxon>Polychaeta</taxon>
        <taxon>Sedentaria</taxon>
        <taxon>Canalipalpata</taxon>
        <taxon>Sabellida</taxon>
        <taxon>Oweniida</taxon>
        <taxon>Oweniidae</taxon>
        <taxon>Owenia</taxon>
    </lineage>
</organism>
<evidence type="ECO:0008006" key="3">
    <source>
        <dbReference type="Google" id="ProtNLM"/>
    </source>
</evidence>
<reference evidence="1" key="1">
    <citation type="submission" date="2022-03" db="EMBL/GenBank/DDBJ databases">
        <authorList>
            <person name="Martin C."/>
        </authorList>
    </citation>
    <scope>NUCLEOTIDE SEQUENCE</scope>
</reference>
<protein>
    <recommendedName>
        <fullName evidence="3">B30.2/SPRY domain-containing protein</fullName>
    </recommendedName>
</protein>
<comment type="caution">
    <text evidence="1">The sequence shown here is derived from an EMBL/GenBank/DDBJ whole genome shotgun (WGS) entry which is preliminary data.</text>
</comment>
<name>A0A8S4PCD5_OWEFU</name>
<proteinExistence type="predicted"/>
<keyword evidence="2" id="KW-1185">Reference proteome</keyword>
<evidence type="ECO:0000313" key="1">
    <source>
        <dbReference type="EMBL" id="CAH1791091.1"/>
    </source>
</evidence>
<feature type="non-terminal residue" evidence="1">
    <location>
        <position position="253"/>
    </location>
</feature>
<dbReference type="AlphaFoldDB" id="A0A8S4PCD5"/>
<dbReference type="Proteomes" id="UP000749559">
    <property type="component" value="Unassembled WGS sequence"/>
</dbReference>
<dbReference type="Gene3D" id="2.60.120.920">
    <property type="match status" value="2"/>
</dbReference>
<sequence>RVKSLNEGSFIMFGLNVKVDAGEQCQWNVGKSVRYHSNDGGVFNGGSGKRTYRSYDIGDTVAVYLEKIDAYQSLVNFFHNKQLVFREWAHIPISQLHATIGLSVGGIGELQVTWPKEDVQLENDVANIDSLRHWLTSPEVEVKEGDLTVRLAAFDDTRLGFSAQAPRPFNPTWTYFEVEVILMVDTAAGPAVGLSPPVFDKFKYPGWTPDTIGYHGDNGKVLRDDQAIWPYNDANLSNEMRCRQGDRMGCGVL</sequence>
<dbReference type="OrthoDB" id="6043982at2759"/>
<gene>
    <name evidence="1" type="ORF">OFUS_LOCUS16219</name>
</gene>